<comment type="caution">
    <text evidence="1">The sequence shown here is derived from an EMBL/GenBank/DDBJ whole genome shotgun (WGS) entry which is preliminary data.</text>
</comment>
<name>A0AAW0EGS4_9AGAR</name>
<dbReference type="EMBL" id="JAWWNJ010000001">
    <property type="protein sequence ID" value="KAK7063756.1"/>
    <property type="molecule type" value="Genomic_DNA"/>
</dbReference>
<dbReference type="InterPro" id="IPR032675">
    <property type="entry name" value="LRR_dom_sf"/>
</dbReference>
<evidence type="ECO:0000313" key="1">
    <source>
        <dbReference type="EMBL" id="KAK7063756.1"/>
    </source>
</evidence>
<sequence length="498" mass="55624">MKVKRVVETTSRFLRDLWTHRRPRQSIQDGIVSPEQLKFSLNINSLPPEILVGEIFPLVIDDVDAKLWLKSILVLECVCPNWRRLVQSAPLLWTGCISVNTLQFQAKRHSNRLVKKYLAHIERALSRSSPLAVPVSLDWKEFRNLKDFTRAVDLIFHVSSRWKSLRISTGSNYEAAPCALHALRSIPPDSLQSLTALTLTIPPNITPAIYPHSPLAFQTAPNLRNVRLFVWWAENIDVIPMPWAQLTHLSLTSCVPRACIETLVQCPNVVSAFLGCPYPQLDTLAVLGGTSSLEHLETLRISASPAFIEGLGDLTFPALGTLELFYPDDDGMVWSSPDKFQRFPLVSAPNLQHLKLDLHGETLSSLDLCALLRCTPTISHLDLTGCISFDNDLLSALRADTERDTGAWGSSILIPRLEVLSVDCETEVGVDFDEAKMRQMVISRHQPDPGRGLSWFKALFYKGVGRTFGENLGIPDSINSVHVRSFDVGEHGSLLLFL</sequence>
<dbReference type="Proteomes" id="UP001362999">
    <property type="component" value="Unassembled WGS sequence"/>
</dbReference>
<keyword evidence="2" id="KW-1185">Reference proteome</keyword>
<evidence type="ECO:0008006" key="3">
    <source>
        <dbReference type="Google" id="ProtNLM"/>
    </source>
</evidence>
<protein>
    <recommendedName>
        <fullName evidence="3">F-box domain-containing protein</fullName>
    </recommendedName>
</protein>
<reference evidence="1 2" key="1">
    <citation type="journal article" date="2024" name="J Genomics">
        <title>Draft genome sequencing and assembly of Favolaschia claudopus CIRM-BRFM 2984 isolated from oak limbs.</title>
        <authorList>
            <person name="Navarro D."/>
            <person name="Drula E."/>
            <person name="Chaduli D."/>
            <person name="Cazenave R."/>
            <person name="Ahrendt S."/>
            <person name="Wang J."/>
            <person name="Lipzen A."/>
            <person name="Daum C."/>
            <person name="Barry K."/>
            <person name="Grigoriev I.V."/>
            <person name="Favel A."/>
            <person name="Rosso M.N."/>
            <person name="Martin F."/>
        </authorList>
    </citation>
    <scope>NUCLEOTIDE SEQUENCE [LARGE SCALE GENOMIC DNA]</scope>
    <source>
        <strain evidence="1 2">CIRM-BRFM 2984</strain>
    </source>
</reference>
<dbReference type="AlphaFoldDB" id="A0AAW0EGS4"/>
<gene>
    <name evidence="1" type="ORF">R3P38DRAFT_2820160</name>
</gene>
<dbReference type="PANTHER" id="PTHR38926">
    <property type="entry name" value="F-BOX DOMAIN CONTAINING PROTEIN, EXPRESSED"/>
    <property type="match status" value="1"/>
</dbReference>
<proteinExistence type="predicted"/>
<dbReference type="SUPFAM" id="SSF52047">
    <property type="entry name" value="RNI-like"/>
    <property type="match status" value="1"/>
</dbReference>
<organism evidence="1 2">
    <name type="scientific">Favolaschia claudopus</name>
    <dbReference type="NCBI Taxonomy" id="2862362"/>
    <lineage>
        <taxon>Eukaryota</taxon>
        <taxon>Fungi</taxon>
        <taxon>Dikarya</taxon>
        <taxon>Basidiomycota</taxon>
        <taxon>Agaricomycotina</taxon>
        <taxon>Agaricomycetes</taxon>
        <taxon>Agaricomycetidae</taxon>
        <taxon>Agaricales</taxon>
        <taxon>Marasmiineae</taxon>
        <taxon>Mycenaceae</taxon>
        <taxon>Favolaschia</taxon>
    </lineage>
</organism>
<dbReference type="Gene3D" id="3.80.10.10">
    <property type="entry name" value="Ribonuclease Inhibitor"/>
    <property type="match status" value="1"/>
</dbReference>
<accession>A0AAW0EGS4</accession>
<dbReference type="Gene3D" id="1.20.1280.50">
    <property type="match status" value="1"/>
</dbReference>
<dbReference type="PANTHER" id="PTHR38926:SF5">
    <property type="entry name" value="F-BOX AND LEUCINE-RICH REPEAT PROTEIN 6"/>
    <property type="match status" value="1"/>
</dbReference>
<evidence type="ECO:0000313" key="2">
    <source>
        <dbReference type="Proteomes" id="UP001362999"/>
    </source>
</evidence>